<comment type="similarity">
    <text evidence="1 5">Belongs to the 5-formyltetrahydrofolate cyclo-ligase family.</text>
</comment>
<dbReference type="GO" id="GO:0009396">
    <property type="term" value="P:folic acid-containing compound biosynthetic process"/>
    <property type="evidence" value="ECO:0007669"/>
    <property type="project" value="TreeGrafter"/>
</dbReference>
<keyword evidence="3 4" id="KW-0067">ATP-binding</keyword>
<dbReference type="PIRSF" id="PIRSF006806">
    <property type="entry name" value="FTHF_cligase"/>
    <property type="match status" value="1"/>
</dbReference>
<name>A0A4R1F4X0_9GAMM</name>
<dbReference type="SUPFAM" id="SSF100950">
    <property type="entry name" value="NagB/RpiA/CoA transferase-like"/>
    <property type="match status" value="1"/>
</dbReference>
<proteinExistence type="inferred from homology"/>
<dbReference type="NCBIfam" id="TIGR02727">
    <property type="entry name" value="MTHFS_bact"/>
    <property type="match status" value="1"/>
</dbReference>
<comment type="caution">
    <text evidence="6">The sequence shown here is derived from an EMBL/GenBank/DDBJ whole genome shotgun (WGS) entry which is preliminary data.</text>
</comment>
<evidence type="ECO:0000256" key="2">
    <source>
        <dbReference type="ARBA" id="ARBA00022741"/>
    </source>
</evidence>
<evidence type="ECO:0000256" key="3">
    <source>
        <dbReference type="ARBA" id="ARBA00022840"/>
    </source>
</evidence>
<keyword evidence="5" id="KW-0460">Magnesium</keyword>
<dbReference type="EMBL" id="SMFQ01000002">
    <property type="protein sequence ID" value="TCJ88420.1"/>
    <property type="molecule type" value="Genomic_DNA"/>
</dbReference>
<dbReference type="GO" id="GO:0030272">
    <property type="term" value="F:5-formyltetrahydrofolate cyclo-ligase activity"/>
    <property type="evidence" value="ECO:0007669"/>
    <property type="project" value="UniProtKB-EC"/>
</dbReference>
<dbReference type="Pfam" id="PF01812">
    <property type="entry name" value="5-FTHF_cyc-lig"/>
    <property type="match status" value="1"/>
</dbReference>
<dbReference type="GO" id="GO:0035999">
    <property type="term" value="P:tetrahydrofolate interconversion"/>
    <property type="evidence" value="ECO:0007669"/>
    <property type="project" value="TreeGrafter"/>
</dbReference>
<comment type="catalytic activity">
    <reaction evidence="5">
        <text>(6S)-5-formyl-5,6,7,8-tetrahydrofolate + ATP = (6R)-5,10-methenyltetrahydrofolate + ADP + phosphate</text>
        <dbReference type="Rhea" id="RHEA:10488"/>
        <dbReference type="ChEBI" id="CHEBI:30616"/>
        <dbReference type="ChEBI" id="CHEBI:43474"/>
        <dbReference type="ChEBI" id="CHEBI:57455"/>
        <dbReference type="ChEBI" id="CHEBI:57457"/>
        <dbReference type="ChEBI" id="CHEBI:456216"/>
        <dbReference type="EC" id="6.3.3.2"/>
    </reaction>
</comment>
<keyword evidence="6" id="KW-0436">Ligase</keyword>
<evidence type="ECO:0000256" key="5">
    <source>
        <dbReference type="RuleBase" id="RU361279"/>
    </source>
</evidence>
<evidence type="ECO:0000313" key="6">
    <source>
        <dbReference type="EMBL" id="TCJ88420.1"/>
    </source>
</evidence>
<dbReference type="EC" id="6.3.3.2" evidence="5"/>
<keyword evidence="2 4" id="KW-0547">Nucleotide-binding</keyword>
<sequence>MEHQLRDSLKIKRSSLSKQSQAKKSRKIVETVISSDAYQHAKKIGTYYSVKGEADPADLIKLSQKEATNKTFYLPVLSSDKQQGLLFGELTPNTKFENNRFSIPEPIFEESDLISGEQLDFVLVPLLGFDKNGNRLGMGGGFYDRCFAFKKSTQNKTLLMGFAYDFQEIDELTPENWDVRLDLIATETQLIDLR</sequence>
<reference evidence="6 7" key="1">
    <citation type="submission" date="2019-03" db="EMBL/GenBank/DDBJ databases">
        <title>Genomic Encyclopedia of Type Strains, Phase IV (KMG-IV): sequencing the most valuable type-strain genomes for metagenomic binning, comparative biology and taxonomic classification.</title>
        <authorList>
            <person name="Goeker M."/>
        </authorList>
    </citation>
    <scope>NUCLEOTIDE SEQUENCE [LARGE SCALE GENOMIC DNA]</scope>
    <source>
        <strain evidence="6 7">DSM 24830</strain>
    </source>
</reference>
<evidence type="ECO:0000256" key="4">
    <source>
        <dbReference type="PIRSR" id="PIRSR006806-1"/>
    </source>
</evidence>
<feature type="binding site" evidence="4">
    <location>
        <begin position="135"/>
        <end position="143"/>
    </location>
    <ligand>
        <name>ATP</name>
        <dbReference type="ChEBI" id="CHEBI:30616"/>
    </ligand>
</feature>
<dbReference type="InterPro" id="IPR037171">
    <property type="entry name" value="NagB/RpiA_transferase-like"/>
</dbReference>
<comment type="cofactor">
    <cofactor evidence="5">
        <name>Mg(2+)</name>
        <dbReference type="ChEBI" id="CHEBI:18420"/>
    </cofactor>
</comment>
<protein>
    <recommendedName>
        <fullName evidence="5">5-formyltetrahydrofolate cyclo-ligase</fullName>
        <ecNumber evidence="5">6.3.3.2</ecNumber>
    </recommendedName>
</protein>
<feature type="binding site" evidence="4">
    <location>
        <position position="53"/>
    </location>
    <ligand>
        <name>substrate</name>
    </ligand>
</feature>
<dbReference type="InterPro" id="IPR002698">
    <property type="entry name" value="FTHF_cligase"/>
</dbReference>
<dbReference type="AlphaFoldDB" id="A0A4R1F4X0"/>
<dbReference type="PANTHER" id="PTHR23407">
    <property type="entry name" value="ATPASE INHIBITOR/5-FORMYLTETRAHYDROFOLATE CYCLO-LIGASE"/>
    <property type="match status" value="1"/>
</dbReference>
<evidence type="ECO:0000256" key="1">
    <source>
        <dbReference type="ARBA" id="ARBA00010638"/>
    </source>
</evidence>
<dbReference type="OrthoDB" id="9801938at2"/>
<gene>
    <name evidence="6" type="ORF">EV695_0266</name>
</gene>
<dbReference type="GO" id="GO:0046872">
    <property type="term" value="F:metal ion binding"/>
    <property type="evidence" value="ECO:0007669"/>
    <property type="project" value="UniProtKB-KW"/>
</dbReference>
<dbReference type="Gene3D" id="3.40.50.10420">
    <property type="entry name" value="NagB/RpiA/CoA transferase-like"/>
    <property type="match status" value="1"/>
</dbReference>
<keyword evidence="7" id="KW-1185">Reference proteome</keyword>
<evidence type="ECO:0000313" key="7">
    <source>
        <dbReference type="Proteomes" id="UP000294887"/>
    </source>
</evidence>
<organism evidence="6 7">
    <name type="scientific">Cocleimonas flava</name>
    <dbReference type="NCBI Taxonomy" id="634765"/>
    <lineage>
        <taxon>Bacteria</taxon>
        <taxon>Pseudomonadati</taxon>
        <taxon>Pseudomonadota</taxon>
        <taxon>Gammaproteobacteria</taxon>
        <taxon>Thiotrichales</taxon>
        <taxon>Thiotrichaceae</taxon>
        <taxon>Cocleimonas</taxon>
    </lineage>
</organism>
<dbReference type="GO" id="GO:0005524">
    <property type="term" value="F:ATP binding"/>
    <property type="evidence" value="ECO:0007669"/>
    <property type="project" value="UniProtKB-KW"/>
</dbReference>
<dbReference type="PANTHER" id="PTHR23407:SF1">
    <property type="entry name" value="5-FORMYLTETRAHYDROFOLATE CYCLO-LIGASE"/>
    <property type="match status" value="1"/>
</dbReference>
<keyword evidence="5" id="KW-0479">Metal-binding</keyword>
<dbReference type="InterPro" id="IPR024185">
    <property type="entry name" value="FTHF_cligase-like_sf"/>
</dbReference>
<dbReference type="RefSeq" id="WP_131904116.1">
    <property type="nucleotide sequence ID" value="NZ_BAAAFU010000008.1"/>
</dbReference>
<accession>A0A4R1F4X0</accession>
<dbReference type="Proteomes" id="UP000294887">
    <property type="component" value="Unassembled WGS sequence"/>
</dbReference>